<dbReference type="GO" id="GO:0000287">
    <property type="term" value="F:magnesium ion binding"/>
    <property type="evidence" value="ECO:0007669"/>
    <property type="project" value="InterPro"/>
</dbReference>
<feature type="binding site" evidence="13">
    <location>
        <position position="340"/>
    </location>
    <ligand>
        <name>Mn(2+)</name>
        <dbReference type="ChEBI" id="CHEBI:29035"/>
    </ligand>
</feature>
<keyword evidence="7 10" id="KW-0560">Oxidoreductase</keyword>
<evidence type="ECO:0000256" key="3">
    <source>
        <dbReference type="ARBA" id="ARBA00022532"/>
    </source>
</evidence>
<evidence type="ECO:0000256" key="13">
    <source>
        <dbReference type="PIRSR" id="PIRSR000108-3"/>
    </source>
</evidence>
<dbReference type="GO" id="GO:0005739">
    <property type="term" value="C:mitochondrion"/>
    <property type="evidence" value="ECO:0007669"/>
    <property type="project" value="TreeGrafter"/>
</dbReference>
<dbReference type="Pfam" id="PF00180">
    <property type="entry name" value="Iso_dh"/>
    <property type="match status" value="2"/>
</dbReference>
<dbReference type="SUPFAM" id="SSF53659">
    <property type="entry name" value="Isocitrate/Isopropylmalate dehydrogenase-like"/>
    <property type="match status" value="2"/>
</dbReference>
<organism evidence="16 17">
    <name type="scientific">Cordyceps confragosa</name>
    <name type="common">Lecanicillium lecanii</name>
    <dbReference type="NCBI Taxonomy" id="2714763"/>
    <lineage>
        <taxon>Eukaryota</taxon>
        <taxon>Fungi</taxon>
        <taxon>Dikarya</taxon>
        <taxon>Ascomycota</taxon>
        <taxon>Pezizomycotina</taxon>
        <taxon>Sordariomycetes</taxon>
        <taxon>Hypocreomycetidae</taxon>
        <taxon>Hypocreales</taxon>
        <taxon>Cordycipitaceae</taxon>
        <taxon>Akanthomyces</taxon>
    </lineage>
</organism>
<dbReference type="PIRSF" id="PIRSF000108">
    <property type="entry name" value="IDH_NADP"/>
    <property type="match status" value="1"/>
</dbReference>
<sequence length="500" mass="55560">MSASISRLLLTSRAAATSRSSCATLRASSLSRPTFGALQTYTPAAFRTMATSQKIKVKNPVVELDGDEMTRIIWQSIKDKFIHPYLDIDLKYYDLGLEYRDQTDDQVTIDAAEAIKKYSVGVKCATITPDEARVEEFKLKKSKLSMAFPIIATLGFQTLLLAVNSTAICTDQTNADQHAVWLSPNGTIRNALGGTVFREPIVIPRIPRLVPGWKQPIIIGRHAFGDQYRAKDRVIPGPGKLSMVYTPEGGQPEELEVFDFKTSGGVAQTQYNTDESITGFAHASFKLALDKGYPLYMSTKNTILKKYDGRFKDIFQEIYDSTYKKDFEAKKIWYEHRLIDDMVAQMMKSSGGYIMALKNYDGDVQSDVVAQGFGSLGLMTSVLITPDGKTFESEAAHGTVTRHYREHQKGNETSTNPIASIFAWTRGLVQRGKLDDTPDVVAFAEALERACIDTVDVDGIMTKDLALACGKTGREDYVTTTDYLNAVERRLKQSFSQGKL</sequence>
<feature type="site" description="Critical for catalysis" evidence="11">
    <location>
        <position position="300"/>
    </location>
</feature>
<comment type="cofactor">
    <cofactor evidence="1">
        <name>Mn(2+)</name>
        <dbReference type="ChEBI" id="CHEBI:29035"/>
    </cofactor>
</comment>
<comment type="caution">
    <text evidence="16">The sequence shown here is derived from an EMBL/GenBank/DDBJ whole genome shotgun (WGS) entry which is preliminary data.</text>
</comment>
<feature type="binding site" evidence="12">
    <location>
        <begin position="183"/>
        <end position="189"/>
    </location>
    <ligand>
        <name>D-threo-isocitrate</name>
        <dbReference type="ChEBI" id="CHEBI:15562"/>
    </ligand>
</feature>
<evidence type="ECO:0000256" key="2">
    <source>
        <dbReference type="ARBA" id="ARBA00007769"/>
    </source>
</evidence>
<feature type="binding site" evidence="12">
    <location>
        <position position="221"/>
    </location>
    <ligand>
        <name>D-threo-isocitrate</name>
        <dbReference type="ChEBI" id="CHEBI:15562"/>
    </ligand>
</feature>
<evidence type="ECO:0000256" key="9">
    <source>
        <dbReference type="ARBA" id="ARBA00023554"/>
    </source>
</evidence>
<feature type="binding site" evidence="12">
    <location>
        <position position="128"/>
    </location>
    <ligand>
        <name>D-threo-isocitrate</name>
        <dbReference type="ChEBI" id="CHEBI:15562"/>
    </ligand>
</feature>
<accession>A0A179IJ50</accession>
<dbReference type="GO" id="GO:0051287">
    <property type="term" value="F:NAD binding"/>
    <property type="evidence" value="ECO:0007669"/>
    <property type="project" value="InterPro"/>
</dbReference>
<keyword evidence="4 10" id="KW-0479">Metal-binding</keyword>
<feature type="binding site" evidence="14">
    <location>
        <position position="416"/>
    </location>
    <ligand>
        <name>NADP(+)</name>
        <dbReference type="ChEBI" id="CHEBI:58349"/>
    </ligand>
</feature>
<comment type="catalytic activity">
    <reaction evidence="9 10">
        <text>D-threo-isocitrate + NADP(+) = 2-oxoglutarate + CO2 + NADPH</text>
        <dbReference type="Rhea" id="RHEA:19629"/>
        <dbReference type="ChEBI" id="CHEBI:15562"/>
        <dbReference type="ChEBI" id="CHEBI:16526"/>
        <dbReference type="ChEBI" id="CHEBI:16810"/>
        <dbReference type="ChEBI" id="CHEBI:57783"/>
        <dbReference type="ChEBI" id="CHEBI:58349"/>
        <dbReference type="EC" id="1.1.1.42"/>
    </reaction>
</comment>
<dbReference type="GO" id="GO:0006739">
    <property type="term" value="P:NADP+ metabolic process"/>
    <property type="evidence" value="ECO:0007669"/>
    <property type="project" value="TreeGrafter"/>
</dbReference>
<proteinExistence type="inferred from homology"/>
<dbReference type="OMA" id="HGTVQRH"/>
<evidence type="ECO:0000256" key="5">
    <source>
        <dbReference type="ARBA" id="ARBA00022842"/>
    </source>
</evidence>
<evidence type="ECO:0000256" key="10">
    <source>
        <dbReference type="PIRNR" id="PIRNR000108"/>
    </source>
</evidence>
<keyword evidence="5 10" id="KW-0460">Magnesium</keyword>
<comment type="cofactor">
    <cofactor evidence="10 13">
        <name>Mg(2+)</name>
        <dbReference type="ChEBI" id="CHEBI:18420"/>
    </cofactor>
    <cofactor evidence="10 13">
        <name>Mn(2+)</name>
        <dbReference type="ChEBI" id="CHEBI:29035"/>
    </cofactor>
    <text evidence="10 13">Binds 1 Mg(2+) or Mn(2+) ion per subunit.</text>
</comment>
<feature type="binding site" evidence="14">
    <location>
        <begin position="398"/>
        <end position="403"/>
    </location>
    <ligand>
        <name>NADP(+)</name>
        <dbReference type="ChEBI" id="CHEBI:58349"/>
    </ligand>
</feature>
<evidence type="ECO:0000256" key="12">
    <source>
        <dbReference type="PIRSR" id="PIRSR000108-2"/>
    </source>
</evidence>
<dbReference type="OrthoDB" id="248923at2759"/>
<dbReference type="PANTHER" id="PTHR11822">
    <property type="entry name" value="NADP-SPECIFIC ISOCITRATE DEHYDROGENASE"/>
    <property type="match status" value="1"/>
</dbReference>
<dbReference type="Gene3D" id="3.40.718.10">
    <property type="entry name" value="Isopropylmalate Dehydrogenase"/>
    <property type="match status" value="1"/>
</dbReference>
<feature type="binding site" evidence="13">
    <location>
        <position position="363"/>
    </location>
    <ligand>
        <name>Mn(2+)</name>
        <dbReference type="ChEBI" id="CHEBI:29035"/>
    </ligand>
</feature>
<dbReference type="SMART" id="SM01329">
    <property type="entry name" value="Iso_dh"/>
    <property type="match status" value="1"/>
</dbReference>
<comment type="similarity">
    <text evidence="2 10">Belongs to the isocitrate and isopropylmalate dehydrogenases family.</text>
</comment>
<feature type="site" description="Critical for catalysis" evidence="11">
    <location>
        <position position="228"/>
    </location>
</feature>
<keyword evidence="8 10" id="KW-0464">Manganese</keyword>
<dbReference type="InterPro" id="IPR019818">
    <property type="entry name" value="IsoCit/isopropylmalate_DH_CS"/>
</dbReference>
<dbReference type="GO" id="GO:0006102">
    <property type="term" value="P:isocitrate metabolic process"/>
    <property type="evidence" value="ECO:0007669"/>
    <property type="project" value="InterPro"/>
</dbReference>
<protein>
    <recommendedName>
        <fullName evidence="10">Isocitrate dehydrogenase [NADP]</fullName>
        <ecNumber evidence="10">1.1.1.42</ecNumber>
    </recommendedName>
</protein>
<dbReference type="NCBIfam" id="TIGR00127">
    <property type="entry name" value="nadp_idh_euk"/>
    <property type="match status" value="1"/>
</dbReference>
<dbReference type="PROSITE" id="PS00470">
    <property type="entry name" value="IDH_IMDH"/>
    <property type="match status" value="1"/>
</dbReference>
<feature type="binding site" evidence="12">
    <location>
        <position position="198"/>
    </location>
    <ligand>
        <name>D-threo-isocitrate</name>
        <dbReference type="ChEBI" id="CHEBI:15562"/>
    </ligand>
</feature>
<reference evidence="16 17" key="1">
    <citation type="submission" date="2016-03" db="EMBL/GenBank/DDBJ databases">
        <title>Fine-scale spatial genetic structure of a fungal parasite of coffee scale insects.</title>
        <authorList>
            <person name="Jackson D."/>
            <person name="Zemenick K.A."/>
            <person name="Malloure B."/>
            <person name="Quandt C.A."/>
            <person name="James T.Y."/>
        </authorList>
    </citation>
    <scope>NUCLEOTIDE SEQUENCE [LARGE SCALE GENOMIC DNA]</scope>
    <source>
        <strain evidence="16 17">UM487</strain>
    </source>
</reference>
<evidence type="ECO:0000313" key="16">
    <source>
        <dbReference type="EMBL" id="OAR02638.1"/>
    </source>
</evidence>
<dbReference type="NCBIfam" id="NF006156">
    <property type="entry name" value="PRK08299.1"/>
    <property type="match status" value="1"/>
</dbReference>
<evidence type="ECO:0000256" key="7">
    <source>
        <dbReference type="ARBA" id="ARBA00023002"/>
    </source>
</evidence>
<evidence type="ECO:0000259" key="15">
    <source>
        <dbReference type="SMART" id="SM01329"/>
    </source>
</evidence>
<dbReference type="EMBL" id="LUKN01000587">
    <property type="protein sequence ID" value="OAR02638.1"/>
    <property type="molecule type" value="Genomic_DNA"/>
</dbReference>
<evidence type="ECO:0000256" key="8">
    <source>
        <dbReference type="ARBA" id="ARBA00023211"/>
    </source>
</evidence>
<feature type="binding site" evidence="14">
    <location>
        <begin position="126"/>
        <end position="128"/>
    </location>
    <ligand>
        <name>NADP(+)</name>
        <dbReference type="ChEBI" id="CHEBI:58349"/>
    </ligand>
</feature>
<evidence type="ECO:0000256" key="14">
    <source>
        <dbReference type="PIRSR" id="PIRSR000108-4"/>
    </source>
</evidence>
<evidence type="ECO:0000256" key="4">
    <source>
        <dbReference type="ARBA" id="ARBA00022723"/>
    </source>
</evidence>
<dbReference type="InterPro" id="IPR004790">
    <property type="entry name" value="Isocitrate_DH_NADP"/>
</dbReference>
<evidence type="ECO:0000313" key="17">
    <source>
        <dbReference type="Proteomes" id="UP000243081"/>
    </source>
</evidence>
<dbReference type="AlphaFoldDB" id="A0A179IJ50"/>
<evidence type="ECO:0000256" key="6">
    <source>
        <dbReference type="ARBA" id="ARBA00022857"/>
    </source>
</evidence>
<dbReference type="InterPro" id="IPR024084">
    <property type="entry name" value="IsoPropMal-DH-like_dom"/>
</dbReference>
<dbReference type="GO" id="GO:0004450">
    <property type="term" value="F:isocitrate dehydrogenase (NADP+) activity"/>
    <property type="evidence" value="ECO:0007669"/>
    <property type="project" value="UniProtKB-EC"/>
</dbReference>
<keyword evidence="3 10" id="KW-0816">Tricarboxylic acid cycle</keyword>
<keyword evidence="17" id="KW-1185">Reference proteome</keyword>
<dbReference type="Proteomes" id="UP000243081">
    <property type="component" value="Unassembled WGS sequence"/>
</dbReference>
<feature type="domain" description="Isopropylmalate dehydrogenase-like" evidence="15">
    <location>
        <begin position="60"/>
        <end position="487"/>
    </location>
</feature>
<evidence type="ECO:0000256" key="1">
    <source>
        <dbReference type="ARBA" id="ARBA00001936"/>
    </source>
</evidence>
<gene>
    <name evidence="16" type="ORF">LLEC1_07703</name>
</gene>
<feature type="binding site" evidence="14">
    <location>
        <position position="348"/>
    </location>
    <ligand>
        <name>NADP(+)</name>
        <dbReference type="ChEBI" id="CHEBI:58349"/>
    </ligand>
</feature>
<feature type="binding site" evidence="14">
    <location>
        <position position="133"/>
    </location>
    <ligand>
        <name>NADP(+)</name>
        <dbReference type="ChEBI" id="CHEBI:58349"/>
    </ligand>
</feature>
<name>A0A179IJ50_CORDF</name>
<dbReference type="PANTHER" id="PTHR11822:SF21">
    <property type="entry name" value="ISOCITRATE DEHYDROGENASE [NADP], MITOCHONDRIAL"/>
    <property type="match status" value="1"/>
</dbReference>
<evidence type="ECO:0000256" key="11">
    <source>
        <dbReference type="PIRSR" id="PIRSR000108-1"/>
    </source>
</evidence>
<keyword evidence="6 10" id="KW-0521">NADP</keyword>
<dbReference type="GO" id="GO:0006099">
    <property type="term" value="P:tricarboxylic acid cycle"/>
    <property type="evidence" value="ECO:0007669"/>
    <property type="project" value="UniProtKB-KW"/>
</dbReference>
<dbReference type="EC" id="1.1.1.42" evidence="10"/>